<evidence type="ECO:0000313" key="2">
    <source>
        <dbReference type="EMBL" id="GAA4960574.1"/>
    </source>
</evidence>
<dbReference type="PANTHER" id="PTHR37315:SF1">
    <property type="entry name" value="UPF0311 PROTEIN BLR7842"/>
    <property type="match status" value="1"/>
</dbReference>
<dbReference type="InterPro" id="IPR020915">
    <property type="entry name" value="UPF0311"/>
</dbReference>
<dbReference type="Pfam" id="PF11578">
    <property type="entry name" value="DUF3237"/>
    <property type="match status" value="1"/>
</dbReference>
<dbReference type="HAMAP" id="MF_00775">
    <property type="entry name" value="UPF0311"/>
    <property type="match status" value="1"/>
</dbReference>
<gene>
    <name evidence="2" type="ORF">GCM10025791_47400</name>
</gene>
<name>A0AAV3UAU2_9ALTE</name>
<organism evidence="2 3">
    <name type="scientific">Halioxenophilus aromaticivorans</name>
    <dbReference type="NCBI Taxonomy" id="1306992"/>
    <lineage>
        <taxon>Bacteria</taxon>
        <taxon>Pseudomonadati</taxon>
        <taxon>Pseudomonadota</taxon>
        <taxon>Gammaproteobacteria</taxon>
        <taxon>Alteromonadales</taxon>
        <taxon>Alteromonadaceae</taxon>
        <taxon>Halioxenophilus</taxon>
    </lineage>
</organism>
<accession>A0AAV3UAU2</accession>
<reference evidence="3" key="1">
    <citation type="journal article" date="2019" name="Int. J. Syst. Evol. Microbiol.">
        <title>The Global Catalogue of Microorganisms (GCM) 10K type strain sequencing project: providing services to taxonomists for standard genome sequencing and annotation.</title>
        <authorList>
            <consortium name="The Broad Institute Genomics Platform"/>
            <consortium name="The Broad Institute Genome Sequencing Center for Infectious Disease"/>
            <person name="Wu L."/>
            <person name="Ma J."/>
        </authorList>
    </citation>
    <scope>NUCLEOTIDE SEQUENCE [LARGE SCALE GENOMIC DNA]</scope>
    <source>
        <strain evidence="3">JCM 19134</strain>
    </source>
</reference>
<comment type="caution">
    <text evidence="2">The sequence shown here is derived from an EMBL/GenBank/DDBJ whole genome shotgun (WGS) entry which is preliminary data.</text>
</comment>
<evidence type="ECO:0000256" key="1">
    <source>
        <dbReference type="HAMAP-Rule" id="MF_00775"/>
    </source>
</evidence>
<protein>
    <recommendedName>
        <fullName evidence="1">UPF0311 protein GCM10025791_47400</fullName>
    </recommendedName>
</protein>
<dbReference type="PANTHER" id="PTHR37315">
    <property type="entry name" value="UPF0311 PROTEIN BLR7842"/>
    <property type="match status" value="1"/>
</dbReference>
<dbReference type="Proteomes" id="UP001409585">
    <property type="component" value="Unassembled WGS sequence"/>
</dbReference>
<dbReference type="Gene3D" id="2.40.160.20">
    <property type="match status" value="1"/>
</dbReference>
<evidence type="ECO:0000313" key="3">
    <source>
        <dbReference type="Proteomes" id="UP001409585"/>
    </source>
</evidence>
<dbReference type="RefSeq" id="WP_345427881.1">
    <property type="nucleotide sequence ID" value="NZ_AP031496.1"/>
</dbReference>
<dbReference type="EMBL" id="BAABLX010000079">
    <property type="protein sequence ID" value="GAA4960574.1"/>
    <property type="molecule type" value="Genomic_DNA"/>
</dbReference>
<dbReference type="AlphaFoldDB" id="A0AAV3UAU2"/>
<sequence>MKLPVQFFIIAVISSVSYAEHSLDKPSLEFIFEATVTLNPPREVGKTKYGVRRIIGINGGHFEGPRIKGVVLPGGADWQTVREDGTADLVATYSLKTDDGTIIFIENSGIRTATARVLKRLAKGEDVAPSQYYMRTSATFEVAESSPYNWLNKSVVISTGMRKANSVVLRFYKVM</sequence>
<comment type="similarity">
    <text evidence="1">Belongs to the UPF0311 family.</text>
</comment>
<keyword evidence="3" id="KW-1185">Reference proteome</keyword>
<proteinExistence type="inferred from homology"/>